<protein>
    <recommendedName>
        <fullName evidence="4">BTB domain-containing protein</fullName>
    </recommendedName>
</protein>
<feature type="compositionally biased region" description="Pro residues" evidence="1">
    <location>
        <begin position="303"/>
        <end position="318"/>
    </location>
</feature>
<keyword evidence="3" id="KW-1185">Reference proteome</keyword>
<proteinExistence type="predicted"/>
<feature type="compositionally biased region" description="Low complexity" evidence="1">
    <location>
        <begin position="171"/>
        <end position="191"/>
    </location>
</feature>
<feature type="region of interest" description="Disordered" evidence="1">
    <location>
        <begin position="218"/>
        <end position="349"/>
    </location>
</feature>
<dbReference type="Proteomes" id="UP001369815">
    <property type="component" value="Unassembled WGS sequence"/>
</dbReference>
<feature type="region of interest" description="Disordered" evidence="1">
    <location>
        <begin position="1"/>
        <end position="61"/>
    </location>
</feature>
<feature type="compositionally biased region" description="Polar residues" evidence="1">
    <location>
        <begin position="91"/>
        <end position="100"/>
    </location>
</feature>
<feature type="compositionally biased region" description="Gly residues" evidence="1">
    <location>
        <begin position="286"/>
        <end position="296"/>
    </location>
</feature>
<feature type="compositionally biased region" description="Basic and acidic residues" evidence="1">
    <location>
        <begin position="144"/>
        <end position="155"/>
    </location>
</feature>
<dbReference type="AlphaFoldDB" id="A0AAX6M8S5"/>
<comment type="caution">
    <text evidence="2">The sequence shown here is derived from an EMBL/GenBank/DDBJ whole genome shotgun (WGS) entry which is preliminary data.</text>
</comment>
<evidence type="ECO:0000313" key="3">
    <source>
        <dbReference type="Proteomes" id="UP001369815"/>
    </source>
</evidence>
<feature type="compositionally biased region" description="Polar residues" evidence="1">
    <location>
        <begin position="338"/>
        <end position="349"/>
    </location>
</feature>
<organism evidence="2 3">
    <name type="scientific">Daldinia eschscholtzii</name>
    <dbReference type="NCBI Taxonomy" id="292717"/>
    <lineage>
        <taxon>Eukaryota</taxon>
        <taxon>Fungi</taxon>
        <taxon>Dikarya</taxon>
        <taxon>Ascomycota</taxon>
        <taxon>Pezizomycotina</taxon>
        <taxon>Sordariomycetes</taxon>
        <taxon>Xylariomycetidae</taxon>
        <taxon>Xylariales</taxon>
        <taxon>Hypoxylaceae</taxon>
        <taxon>Daldinia</taxon>
    </lineage>
</organism>
<feature type="region of interest" description="Disordered" evidence="1">
    <location>
        <begin position="169"/>
        <end position="204"/>
    </location>
</feature>
<evidence type="ECO:0000313" key="2">
    <source>
        <dbReference type="EMBL" id="KAK6948816.1"/>
    </source>
</evidence>
<feature type="compositionally biased region" description="Low complexity" evidence="1">
    <location>
        <begin position="222"/>
        <end position="233"/>
    </location>
</feature>
<accession>A0AAX6M8S5</accession>
<evidence type="ECO:0000256" key="1">
    <source>
        <dbReference type="SAM" id="MobiDB-lite"/>
    </source>
</evidence>
<dbReference type="EMBL" id="JBANMG010000010">
    <property type="protein sequence ID" value="KAK6948816.1"/>
    <property type="molecule type" value="Genomic_DNA"/>
</dbReference>
<reference evidence="2 3" key="1">
    <citation type="journal article" date="2024" name="Front Chem Biol">
        <title>Unveiling the potential of Daldinia eschscholtzii MFLUCC 19-0629 through bioactivity and bioinformatics studies for enhanced sustainable agriculture production.</title>
        <authorList>
            <person name="Brooks S."/>
            <person name="Weaver J.A."/>
            <person name="Klomchit A."/>
            <person name="Alharthi S.A."/>
            <person name="Onlamun T."/>
            <person name="Nurani R."/>
            <person name="Vong T.K."/>
            <person name="Alberti F."/>
            <person name="Greco C."/>
        </authorList>
    </citation>
    <scope>NUCLEOTIDE SEQUENCE [LARGE SCALE GENOMIC DNA]</scope>
    <source>
        <strain evidence="2">MFLUCC 19-0629</strain>
    </source>
</reference>
<feature type="compositionally biased region" description="Polar residues" evidence="1">
    <location>
        <begin position="107"/>
        <end position="128"/>
    </location>
</feature>
<gene>
    <name evidence="2" type="ORF">Daesc_010587</name>
</gene>
<feature type="compositionally biased region" description="Polar residues" evidence="1">
    <location>
        <begin position="252"/>
        <end position="262"/>
    </location>
</feature>
<feature type="region of interest" description="Disordered" evidence="1">
    <location>
        <begin position="91"/>
        <end position="155"/>
    </location>
</feature>
<feature type="compositionally biased region" description="Low complexity" evidence="1">
    <location>
        <begin position="133"/>
        <end position="142"/>
    </location>
</feature>
<sequence>MAPHKSQAKPSKAGSGHAKKPASVSAPTRPVVLPAIPLPMIPKQPSKSNKRVPNASSSNGIPASSLEAALVAHADHVPVSDNTNVSQLAKTSDDQVNGSNVEKAEHATNSVSLSNGMRNGNNKGSNPSLHVEGVNGVNGVNGIHDADDADGRSNDSRYAHISGIFLPDVESTTGSRSVSASVSASANGNTNQGNPHLDSIPSPSDFKLLQLIGAHDAPGHVSQQQPQSATSPTNLSDQQLPFHHLPKHPSTHPLQHQLSNDQLPDPANLHGPPHLQRYQHHPHMSNGGGVVFGGFAGSHNSSPAPPLNGFMPPPPPLGPVDGENHIRSQQNGRHHAPSGSNSFPGPINTQFRPDMPPASTVDTCGQIPAPIPHPAFDPFSPTVGRFGISTPHSLHGSHASGEPNGVENGTIAPYHPNGVPFGNHAHHEPPVGHPHPAPHFPPFMPPEPFGRPVSFIDEGLRDSIMYFQDQFDSGELTDCVLELVSTKGLHHPVKITGHKFILARSPALKHHIMAARATDLGSHTITVESDDPYLRSDAWWSAVRRLYLFPLLNPAIMADAASGLHFADGKADRFEFCLGYAAAGHLLHMPDVFMRGLHMTADFITWDTVEEALGFVFEGTIQRHVNYDNDQDVELDFGYGPDVRFLLQATMNFLINAFPPNFELDHSVTDPPKLARIPPTPTAATSPASGMAPTIARGTNMHGAMKPNRLSSIKFGDLPAALPEDGAPLSRSPSKCSPVLSRILLNLPFQELRVVLTSESDGASGWNTAQDRYHAVADVVAEREARRMRAVEAIRAGLVPNSQEIQQRLSAQRRYAIVEPWDVLNWQEEVVQPRGAEVPRIVRRWVPQFSDVSGMVQQQLPPQHFGVPDSMV</sequence>
<name>A0AAX6M8S5_9PEZI</name>
<evidence type="ECO:0008006" key="4">
    <source>
        <dbReference type="Google" id="ProtNLM"/>
    </source>
</evidence>